<protein>
    <submittedName>
        <fullName evidence="2">Flavodoxin</fullName>
    </submittedName>
</protein>
<name>A0ABW8U8M5_9LACO</name>
<accession>A0ABW8U8M5</accession>
<comment type="caution">
    <text evidence="2">The sequence shown here is derived from an EMBL/GenBank/DDBJ whole genome shotgun (WGS) entry which is preliminary data.</text>
</comment>
<dbReference type="PANTHER" id="PTHR39201">
    <property type="entry name" value="EXPORTED PROTEIN-RELATED"/>
    <property type="match status" value="1"/>
</dbReference>
<sequence length="170" mass="18832">MVIYFSHAGQNKQHGAVQYINSGNTALVAQKLAAQLDCRCLALQASVPYSTNYAVTLQRAKTELAQQVTVAAQPLIADLTAEKKIFIGFPIWWGTLPQVMTTFLQRQPWATQKIYPFCTHEGSGFGRSQDDLEKLVLPAVVAPGLAVRGSKAYQADQAINNWLKHLEMER</sequence>
<dbReference type="InterPro" id="IPR029039">
    <property type="entry name" value="Flavoprotein-like_sf"/>
</dbReference>
<dbReference type="PANTHER" id="PTHR39201:SF1">
    <property type="entry name" value="FLAVODOXIN-LIKE DOMAIN-CONTAINING PROTEIN"/>
    <property type="match status" value="1"/>
</dbReference>
<dbReference type="Proteomes" id="UP001625389">
    <property type="component" value="Unassembled WGS sequence"/>
</dbReference>
<reference evidence="2 3" key="1">
    <citation type="submission" date="2024-08" db="EMBL/GenBank/DDBJ databases">
        <authorList>
            <person name="Arias E."/>
        </authorList>
    </citation>
    <scope>NUCLEOTIDE SEQUENCE [LARGE SCALE GENOMIC DNA]</scope>
    <source>
        <strain evidence="2 3">FAM 25317</strain>
    </source>
</reference>
<organism evidence="2 3">
    <name type="scientific">Loigolactobacillus zhaoyuanensis</name>
    <dbReference type="NCBI Taxonomy" id="2486017"/>
    <lineage>
        <taxon>Bacteria</taxon>
        <taxon>Bacillati</taxon>
        <taxon>Bacillota</taxon>
        <taxon>Bacilli</taxon>
        <taxon>Lactobacillales</taxon>
        <taxon>Lactobacillaceae</taxon>
        <taxon>Loigolactobacillus</taxon>
    </lineage>
</organism>
<dbReference type="RefSeq" id="WP_407136761.1">
    <property type="nucleotide sequence ID" value="NZ_JBGQPK010000002.1"/>
</dbReference>
<dbReference type="SUPFAM" id="SSF52218">
    <property type="entry name" value="Flavoproteins"/>
    <property type="match status" value="1"/>
</dbReference>
<evidence type="ECO:0000313" key="3">
    <source>
        <dbReference type="Proteomes" id="UP001625389"/>
    </source>
</evidence>
<evidence type="ECO:0000313" key="2">
    <source>
        <dbReference type="EMBL" id="MFL2028232.1"/>
    </source>
</evidence>
<gene>
    <name evidence="2" type="ORF">ACEN34_01235</name>
</gene>
<keyword evidence="3" id="KW-1185">Reference proteome</keyword>
<dbReference type="Gene3D" id="3.40.50.360">
    <property type="match status" value="1"/>
</dbReference>
<proteinExistence type="predicted"/>
<evidence type="ECO:0000259" key="1">
    <source>
        <dbReference type="Pfam" id="PF12682"/>
    </source>
</evidence>
<dbReference type="InterPro" id="IPR008254">
    <property type="entry name" value="Flavodoxin/NO_synth"/>
</dbReference>
<dbReference type="Pfam" id="PF12682">
    <property type="entry name" value="Flavodoxin_4"/>
    <property type="match status" value="1"/>
</dbReference>
<dbReference type="EMBL" id="JBGQPK010000002">
    <property type="protein sequence ID" value="MFL2028232.1"/>
    <property type="molecule type" value="Genomic_DNA"/>
</dbReference>
<feature type="domain" description="Flavodoxin-like" evidence="1">
    <location>
        <begin position="19"/>
        <end position="164"/>
    </location>
</feature>